<dbReference type="EMBL" id="PKMF04000003">
    <property type="protein sequence ID" value="KAK7861172.1"/>
    <property type="molecule type" value="Genomic_DNA"/>
</dbReference>
<gene>
    <name evidence="1" type="primary">FAAH_2</name>
    <name evidence="1" type="ORF">CFP56_024426</name>
</gene>
<evidence type="ECO:0000313" key="1">
    <source>
        <dbReference type="EMBL" id="KAK7861172.1"/>
    </source>
</evidence>
<protein>
    <submittedName>
        <fullName evidence="1">Fatty acid amide hydrolase</fullName>
    </submittedName>
</protein>
<name>A0AAW0MCH8_QUESU</name>
<keyword evidence="2" id="KW-1185">Reference proteome</keyword>
<dbReference type="AlphaFoldDB" id="A0AAW0MCH8"/>
<keyword evidence="1" id="KW-0378">Hydrolase</keyword>
<accession>A0AAW0MCH8</accession>
<proteinExistence type="predicted"/>
<comment type="caution">
    <text evidence="1">The sequence shown here is derived from an EMBL/GenBank/DDBJ whole genome shotgun (WGS) entry which is preliminary data.</text>
</comment>
<dbReference type="Proteomes" id="UP000237347">
    <property type="component" value="Unassembled WGS sequence"/>
</dbReference>
<reference evidence="1 2" key="1">
    <citation type="journal article" date="2018" name="Sci. Data">
        <title>The draft genome sequence of cork oak.</title>
        <authorList>
            <person name="Ramos A.M."/>
            <person name="Usie A."/>
            <person name="Barbosa P."/>
            <person name="Barros P.M."/>
            <person name="Capote T."/>
            <person name="Chaves I."/>
            <person name="Simoes F."/>
            <person name="Abreu I."/>
            <person name="Carrasquinho I."/>
            <person name="Faro C."/>
            <person name="Guimaraes J.B."/>
            <person name="Mendonca D."/>
            <person name="Nobrega F."/>
            <person name="Rodrigues L."/>
            <person name="Saibo N.J.M."/>
            <person name="Varela M.C."/>
            <person name="Egas C."/>
            <person name="Matos J."/>
            <person name="Miguel C.M."/>
            <person name="Oliveira M.M."/>
            <person name="Ricardo C.P."/>
            <person name="Goncalves S."/>
        </authorList>
    </citation>
    <scope>NUCLEOTIDE SEQUENCE [LARGE SCALE GENOMIC DNA]</scope>
    <source>
        <strain evidence="2">cv. HL8</strain>
    </source>
</reference>
<sequence length="101" mass="11548">MGLFKDQGVVYKPVEEVDLGPKSDHVYLRANVKAPRMAGLLVKIFTWFLESRIFGTILVYMLKKNNLIHKLVTNAQLEESPLYVPLHPFEGHILKNKKSNA</sequence>
<evidence type="ECO:0000313" key="2">
    <source>
        <dbReference type="Proteomes" id="UP000237347"/>
    </source>
</evidence>
<organism evidence="1 2">
    <name type="scientific">Quercus suber</name>
    <name type="common">Cork oak</name>
    <dbReference type="NCBI Taxonomy" id="58331"/>
    <lineage>
        <taxon>Eukaryota</taxon>
        <taxon>Viridiplantae</taxon>
        <taxon>Streptophyta</taxon>
        <taxon>Embryophyta</taxon>
        <taxon>Tracheophyta</taxon>
        <taxon>Spermatophyta</taxon>
        <taxon>Magnoliopsida</taxon>
        <taxon>eudicotyledons</taxon>
        <taxon>Gunneridae</taxon>
        <taxon>Pentapetalae</taxon>
        <taxon>rosids</taxon>
        <taxon>fabids</taxon>
        <taxon>Fagales</taxon>
        <taxon>Fagaceae</taxon>
        <taxon>Quercus</taxon>
    </lineage>
</organism>
<dbReference type="GO" id="GO:0016787">
    <property type="term" value="F:hydrolase activity"/>
    <property type="evidence" value="ECO:0007669"/>
    <property type="project" value="UniProtKB-KW"/>
</dbReference>